<reference evidence="10 11" key="1">
    <citation type="submission" date="2018-08" db="EMBL/GenBank/DDBJ databases">
        <title>Diversity &amp; Physiological Properties of Lignin-Decomposing Actinobacteria from Soil.</title>
        <authorList>
            <person name="Roh S.G."/>
            <person name="Kim S.B."/>
        </authorList>
    </citation>
    <scope>NUCLEOTIDE SEQUENCE [LARGE SCALE GENOMIC DNA]</scope>
    <source>
        <strain evidence="10 11">MMS17-GH009</strain>
    </source>
</reference>
<sequence>MCVVREDIGRADTKSSILLTAALGLPALLLDRNWADGRPGTLAAVLLALGGVFWAAGAVALVRAILPRTGTLRDHDGVTFFGDLLTSEGRPALTEQIVAAGRDPLDWLLVQAVDVSTILAAKYRRIRWGVACLAPGSVLATAGILLT</sequence>
<evidence type="ECO:0000313" key="11">
    <source>
        <dbReference type="Proteomes" id="UP000263377"/>
    </source>
</evidence>
<evidence type="ECO:0000256" key="3">
    <source>
        <dbReference type="ARBA" id="ARBA00022692"/>
    </source>
</evidence>
<evidence type="ECO:0000256" key="6">
    <source>
        <dbReference type="ARBA" id="ARBA00023118"/>
    </source>
</evidence>
<dbReference type="GO" id="GO:0005886">
    <property type="term" value="C:plasma membrane"/>
    <property type="evidence" value="ECO:0007669"/>
    <property type="project" value="UniProtKB-SubCell"/>
</dbReference>
<dbReference type="GO" id="GO:0000166">
    <property type="term" value="F:nucleotide binding"/>
    <property type="evidence" value="ECO:0007669"/>
    <property type="project" value="UniProtKB-KW"/>
</dbReference>
<keyword evidence="6" id="KW-0051">Antiviral defense</keyword>
<feature type="transmembrane region" description="Helical" evidence="8">
    <location>
        <begin position="12"/>
        <end position="30"/>
    </location>
</feature>
<evidence type="ECO:0000256" key="7">
    <source>
        <dbReference type="ARBA" id="ARBA00023136"/>
    </source>
</evidence>
<accession>A0A373A5B9</accession>
<evidence type="ECO:0000256" key="4">
    <source>
        <dbReference type="ARBA" id="ARBA00022741"/>
    </source>
</evidence>
<dbReference type="EMBL" id="QVIG01000001">
    <property type="protein sequence ID" value="RGD63336.1"/>
    <property type="molecule type" value="Genomic_DNA"/>
</dbReference>
<dbReference type="Pfam" id="PF18967">
    <property type="entry name" value="PycTM"/>
    <property type="match status" value="1"/>
</dbReference>
<dbReference type="Proteomes" id="UP000263377">
    <property type="component" value="Unassembled WGS sequence"/>
</dbReference>
<evidence type="ECO:0000256" key="5">
    <source>
        <dbReference type="ARBA" id="ARBA00022989"/>
    </source>
</evidence>
<evidence type="ECO:0000256" key="2">
    <source>
        <dbReference type="ARBA" id="ARBA00022475"/>
    </source>
</evidence>
<gene>
    <name evidence="10" type="ORF">DR950_34330</name>
</gene>
<evidence type="ECO:0000313" key="10">
    <source>
        <dbReference type="EMBL" id="RGD63336.1"/>
    </source>
</evidence>
<organism evidence="10 11">
    <name type="scientific">Kitasatospora xanthocidica</name>
    <dbReference type="NCBI Taxonomy" id="83382"/>
    <lineage>
        <taxon>Bacteria</taxon>
        <taxon>Bacillati</taxon>
        <taxon>Actinomycetota</taxon>
        <taxon>Actinomycetes</taxon>
        <taxon>Kitasatosporales</taxon>
        <taxon>Streptomycetaceae</taxon>
        <taxon>Kitasatospora</taxon>
    </lineage>
</organism>
<dbReference type="InterPro" id="IPR043760">
    <property type="entry name" value="PycTM_dom"/>
</dbReference>
<keyword evidence="3 8" id="KW-0812">Transmembrane</keyword>
<dbReference type="AlphaFoldDB" id="A0A373A5B9"/>
<name>A0A373A5B9_9ACTN</name>
<feature type="transmembrane region" description="Helical" evidence="8">
    <location>
        <begin position="42"/>
        <end position="66"/>
    </location>
</feature>
<keyword evidence="5 8" id="KW-1133">Transmembrane helix</keyword>
<keyword evidence="2" id="KW-1003">Cell membrane</keyword>
<comment type="caution">
    <text evidence="10">The sequence shown here is derived from an EMBL/GenBank/DDBJ whole genome shotgun (WGS) entry which is preliminary data.</text>
</comment>
<evidence type="ECO:0000259" key="9">
    <source>
        <dbReference type="Pfam" id="PF18967"/>
    </source>
</evidence>
<feature type="domain" description="Pycsar effector protein" evidence="9">
    <location>
        <begin position="4"/>
        <end position="145"/>
    </location>
</feature>
<feature type="transmembrane region" description="Helical" evidence="8">
    <location>
        <begin position="128"/>
        <end position="146"/>
    </location>
</feature>
<protein>
    <recommendedName>
        <fullName evidence="9">Pycsar effector protein domain-containing protein</fullName>
    </recommendedName>
</protein>
<proteinExistence type="predicted"/>
<evidence type="ECO:0000256" key="8">
    <source>
        <dbReference type="SAM" id="Phobius"/>
    </source>
</evidence>
<dbReference type="GO" id="GO:0051607">
    <property type="term" value="P:defense response to virus"/>
    <property type="evidence" value="ECO:0007669"/>
    <property type="project" value="UniProtKB-KW"/>
</dbReference>
<keyword evidence="11" id="KW-1185">Reference proteome</keyword>
<keyword evidence="7 8" id="KW-0472">Membrane</keyword>
<keyword evidence="4" id="KW-0547">Nucleotide-binding</keyword>
<evidence type="ECO:0000256" key="1">
    <source>
        <dbReference type="ARBA" id="ARBA00004236"/>
    </source>
</evidence>
<comment type="subcellular location">
    <subcellularLocation>
        <location evidence="1">Cell membrane</location>
    </subcellularLocation>
</comment>